<reference evidence="4 5" key="1">
    <citation type="journal article" date="2019" name="New Phytol.">
        <title>Comparative genomics reveals unique wood-decay strategies and fruiting body development in the Schizophyllaceae.</title>
        <authorList>
            <person name="Almasi E."/>
            <person name="Sahu N."/>
            <person name="Krizsan K."/>
            <person name="Balint B."/>
            <person name="Kovacs G.M."/>
            <person name="Kiss B."/>
            <person name="Cseklye J."/>
            <person name="Drula E."/>
            <person name="Henrissat B."/>
            <person name="Nagy I."/>
            <person name="Chovatia M."/>
            <person name="Adam C."/>
            <person name="LaButti K."/>
            <person name="Lipzen A."/>
            <person name="Riley R."/>
            <person name="Grigoriev I.V."/>
            <person name="Nagy L.G."/>
        </authorList>
    </citation>
    <scope>NUCLEOTIDE SEQUENCE [LARGE SCALE GENOMIC DNA]</scope>
    <source>
        <strain evidence="4 5">NL-1724</strain>
    </source>
</reference>
<dbReference type="Gene3D" id="3.40.50.720">
    <property type="entry name" value="NAD(P)-binding Rossmann-like Domain"/>
    <property type="match status" value="2"/>
</dbReference>
<comment type="similarity">
    <text evidence="1">Belongs to the short-chain dehydrogenases/reductases (SDR) family.</text>
</comment>
<evidence type="ECO:0000313" key="4">
    <source>
        <dbReference type="EMBL" id="TRM65860.1"/>
    </source>
</evidence>
<dbReference type="OrthoDB" id="191139at2759"/>
<accession>A0A550CM26</accession>
<dbReference type="AlphaFoldDB" id="A0A550CM26"/>
<name>A0A550CM26_9AGAR</name>
<dbReference type="Pfam" id="PF00106">
    <property type="entry name" value="adh_short"/>
    <property type="match status" value="1"/>
</dbReference>
<dbReference type="InterPro" id="IPR036291">
    <property type="entry name" value="NAD(P)-bd_dom_sf"/>
</dbReference>
<keyword evidence="5" id="KW-1185">Reference proteome</keyword>
<evidence type="ECO:0000256" key="3">
    <source>
        <dbReference type="ARBA" id="ARBA00023002"/>
    </source>
</evidence>
<protein>
    <recommendedName>
        <fullName evidence="6">NAD(P)-binding protein</fullName>
    </recommendedName>
</protein>
<evidence type="ECO:0000256" key="2">
    <source>
        <dbReference type="ARBA" id="ARBA00022857"/>
    </source>
</evidence>
<dbReference type="InterPro" id="IPR002347">
    <property type="entry name" value="SDR_fam"/>
</dbReference>
<gene>
    <name evidence="4" type="ORF">BD626DRAFT_486052</name>
</gene>
<dbReference type="SUPFAM" id="SSF51735">
    <property type="entry name" value="NAD(P)-binding Rossmann-fold domains"/>
    <property type="match status" value="1"/>
</dbReference>
<comment type="caution">
    <text evidence="4">The sequence shown here is derived from an EMBL/GenBank/DDBJ whole genome shotgun (WGS) entry which is preliminary data.</text>
</comment>
<evidence type="ECO:0008006" key="6">
    <source>
        <dbReference type="Google" id="ProtNLM"/>
    </source>
</evidence>
<organism evidence="4 5">
    <name type="scientific">Schizophyllum amplum</name>
    <dbReference type="NCBI Taxonomy" id="97359"/>
    <lineage>
        <taxon>Eukaryota</taxon>
        <taxon>Fungi</taxon>
        <taxon>Dikarya</taxon>
        <taxon>Basidiomycota</taxon>
        <taxon>Agaricomycotina</taxon>
        <taxon>Agaricomycetes</taxon>
        <taxon>Agaricomycetidae</taxon>
        <taxon>Agaricales</taxon>
        <taxon>Schizophyllaceae</taxon>
        <taxon>Schizophyllum</taxon>
    </lineage>
</organism>
<dbReference type="EMBL" id="VDMD01000004">
    <property type="protein sequence ID" value="TRM65860.1"/>
    <property type="molecule type" value="Genomic_DNA"/>
</dbReference>
<dbReference type="GO" id="GO:0016491">
    <property type="term" value="F:oxidoreductase activity"/>
    <property type="evidence" value="ECO:0007669"/>
    <property type="project" value="UniProtKB-KW"/>
</dbReference>
<proteinExistence type="inferred from homology"/>
<dbReference type="Proteomes" id="UP000320762">
    <property type="component" value="Unassembled WGS sequence"/>
</dbReference>
<keyword evidence="2" id="KW-0521">NADP</keyword>
<sequence length="236" mass="24850">MTTPSSVPERWDFVTKMPDLTGKVALVTGANSPGGIGFHIAQQLSNKGAKVYVGARTSDKAQFGIEELVKANPHVEARPFVADMADLKQVKAAASALMDFEDRLDIIVNNAGIILSGASKLANILYAQELQKKLDAAGIAAVALSLDPGNVCTDGSKRTIGEEMAKTLPFQPIDGATTSLFAATAPEVRAEKDKYGGAYLVPFGQIASGSAMAQDEVLAKKLWDLSESVVQEVLAS</sequence>
<dbReference type="PANTHER" id="PTHR24320">
    <property type="entry name" value="RETINOL DEHYDROGENASE"/>
    <property type="match status" value="1"/>
</dbReference>
<dbReference type="PANTHER" id="PTHR24320:SF282">
    <property type="entry name" value="WW DOMAIN-CONTAINING OXIDOREDUCTASE"/>
    <property type="match status" value="1"/>
</dbReference>
<evidence type="ECO:0000256" key="1">
    <source>
        <dbReference type="ARBA" id="ARBA00006484"/>
    </source>
</evidence>
<evidence type="ECO:0000313" key="5">
    <source>
        <dbReference type="Proteomes" id="UP000320762"/>
    </source>
</evidence>
<dbReference type="STRING" id="97359.A0A550CM26"/>
<keyword evidence="3" id="KW-0560">Oxidoreductase</keyword>